<dbReference type="EMBL" id="MW328722">
    <property type="protein sequence ID" value="QQG34555.1"/>
    <property type="molecule type" value="Genomic_RNA"/>
</dbReference>
<keyword evidence="10 13" id="KW-0472">Membrane</keyword>
<dbReference type="GO" id="GO:0046740">
    <property type="term" value="P:transport of virus in host, cell to cell"/>
    <property type="evidence" value="ECO:0007669"/>
    <property type="project" value="UniProtKB-KW"/>
</dbReference>
<dbReference type="GO" id="GO:0044167">
    <property type="term" value="C:host cell endoplasmic reticulum membrane"/>
    <property type="evidence" value="ECO:0007669"/>
    <property type="project" value="UniProtKB-SubCell"/>
</dbReference>
<evidence type="ECO:0000256" key="3">
    <source>
        <dbReference type="ARBA" id="ARBA00010321"/>
    </source>
</evidence>
<proteinExistence type="inferred from homology"/>
<feature type="transmembrane region" description="Helical" evidence="13">
    <location>
        <begin position="78"/>
        <end position="95"/>
    </location>
</feature>
<evidence type="ECO:0000256" key="6">
    <source>
        <dbReference type="ARBA" id="ARBA00022692"/>
    </source>
</evidence>
<protein>
    <recommendedName>
        <fullName evidence="4">Movement protein TGB2</fullName>
    </recommendedName>
    <alternativeName>
        <fullName evidence="12">Triple gene block 2 protein</fullName>
    </alternativeName>
</protein>
<dbReference type="InterPro" id="IPR001896">
    <property type="entry name" value="Plant_vir_prot"/>
</dbReference>
<evidence type="ECO:0000256" key="8">
    <source>
        <dbReference type="ARBA" id="ARBA00022989"/>
    </source>
</evidence>
<evidence type="ECO:0000256" key="5">
    <source>
        <dbReference type="ARBA" id="ARBA00022448"/>
    </source>
</evidence>
<evidence type="ECO:0000313" key="14">
    <source>
        <dbReference type="EMBL" id="QQG34555.1"/>
    </source>
</evidence>
<evidence type="ECO:0000256" key="12">
    <source>
        <dbReference type="ARBA" id="ARBA00032240"/>
    </source>
</evidence>
<evidence type="ECO:0000256" key="9">
    <source>
        <dbReference type="ARBA" id="ARBA00023031"/>
    </source>
</evidence>
<keyword evidence="6 13" id="KW-0812">Transmembrane</keyword>
<comment type="subcellular location">
    <subcellularLocation>
        <location evidence="2">Host endoplasmic reticulum membrane</location>
    </subcellularLocation>
</comment>
<keyword evidence="9" id="KW-0916">Viral movement protein</keyword>
<name>A0A7T5UFS1_9VIRU</name>
<sequence length="109" mass="11934">MVLTPPPDHTRTFLVAAIGASVVLLVYVYSRSTLPGVGDNLHSLPHGGFYRDGTKTIHYGAPCKLNSLESTYSFTNQPWAYILLLTLLIVICESLNRRGTCSCGRAHAR</sequence>
<keyword evidence="5" id="KW-0813">Transport</keyword>
<evidence type="ECO:0000256" key="11">
    <source>
        <dbReference type="ARBA" id="ARBA00023184"/>
    </source>
</evidence>
<evidence type="ECO:0000256" key="2">
    <source>
        <dbReference type="ARBA" id="ARBA00004625"/>
    </source>
</evidence>
<dbReference type="Pfam" id="PF01307">
    <property type="entry name" value="Plant_vir_prot"/>
    <property type="match status" value="1"/>
</dbReference>
<organism evidence="14">
    <name type="scientific">Tagetes carlavirus 1</name>
    <dbReference type="NCBI Taxonomy" id="2794422"/>
    <lineage>
        <taxon>Viruses</taxon>
        <taxon>Riboviria</taxon>
        <taxon>Orthornavirae</taxon>
        <taxon>Kitrinoviricota</taxon>
        <taxon>Alsuviricetes</taxon>
        <taxon>Tymovirales</taxon>
        <taxon>Betaflexiviridae</taxon>
        <taxon>Quinvirinae</taxon>
        <taxon>Carlavirus</taxon>
    </lineage>
</organism>
<evidence type="ECO:0000256" key="7">
    <source>
        <dbReference type="ARBA" id="ARBA00022870"/>
    </source>
</evidence>
<keyword evidence="11" id="KW-1038">Host endoplasmic reticulum</keyword>
<comment type="similarity">
    <text evidence="3">Belongs to the Tymovirales TGBp2 protein family.</text>
</comment>
<keyword evidence="8 13" id="KW-1133">Transmembrane helix</keyword>
<accession>A0A7T5UFS1</accession>
<feature type="transmembrane region" description="Helical" evidence="13">
    <location>
        <begin position="12"/>
        <end position="30"/>
    </location>
</feature>
<evidence type="ECO:0000256" key="1">
    <source>
        <dbReference type="ARBA" id="ARBA00002252"/>
    </source>
</evidence>
<evidence type="ECO:0000256" key="4">
    <source>
        <dbReference type="ARBA" id="ARBA00013304"/>
    </source>
</evidence>
<evidence type="ECO:0000256" key="13">
    <source>
        <dbReference type="SAM" id="Phobius"/>
    </source>
</evidence>
<keyword evidence="7" id="KW-1043">Host membrane</keyword>
<evidence type="ECO:0000256" key="10">
    <source>
        <dbReference type="ARBA" id="ARBA00023136"/>
    </source>
</evidence>
<comment type="function">
    <text evidence="1">Plays a role in viral cell-to-cell propagation, by facilitating genome transport to neighboring plant cells through plasmosdesmata,.</text>
</comment>
<reference evidence="14" key="1">
    <citation type="submission" date="2020-11" db="EMBL/GenBank/DDBJ databases">
        <authorList>
            <person name="Bejerman N."/>
        </authorList>
    </citation>
    <scope>NUCLEOTIDE SEQUENCE</scope>
    <source>
        <strain evidence="14">Tage</strain>
    </source>
</reference>